<dbReference type="GO" id="GO:0016740">
    <property type="term" value="F:transferase activity"/>
    <property type="evidence" value="ECO:0007669"/>
    <property type="project" value="UniProtKB-KW"/>
</dbReference>
<gene>
    <name evidence="1" type="ORF">D3875_16675</name>
</gene>
<sequence length="183" mass="20539">MTEAEFVALVRENPVNAAILDRLPELEKFAPQAMLVAGSLFGTVWNVQTGRPATENIKDYDLFYWAADLSYEAEDAVIRGAAALFADLDAPIEVRNQARVHLWFNPKHGLNRPPLTSAREGVLQFLVECTCLGIDARGHVYAPYGLSDMQAGLLKWNALNHSPGLYAAKVRDYQRRWPWLREG</sequence>
<dbReference type="AlphaFoldDB" id="A0A418VA20"/>
<dbReference type="Proteomes" id="UP000286287">
    <property type="component" value="Unassembled WGS sequence"/>
</dbReference>
<reference evidence="1 2" key="1">
    <citation type="submission" date="2018-09" db="EMBL/GenBank/DDBJ databases">
        <authorList>
            <person name="Zhu H."/>
        </authorList>
    </citation>
    <scope>NUCLEOTIDE SEQUENCE [LARGE SCALE GENOMIC DNA]</scope>
    <source>
        <strain evidence="1 2">K2S05-167</strain>
    </source>
</reference>
<protein>
    <submittedName>
        <fullName evidence="1">Nucleotidyltransferase family protein</fullName>
    </submittedName>
</protein>
<evidence type="ECO:0000313" key="2">
    <source>
        <dbReference type="Proteomes" id="UP000286287"/>
    </source>
</evidence>
<evidence type="ECO:0000313" key="1">
    <source>
        <dbReference type="EMBL" id="RJF72933.1"/>
    </source>
</evidence>
<dbReference type="PANTHER" id="PTHR39166">
    <property type="entry name" value="BLL1166 PROTEIN"/>
    <property type="match status" value="1"/>
</dbReference>
<dbReference type="InterPro" id="IPR009267">
    <property type="entry name" value="NTP_transf_6"/>
</dbReference>
<name>A0A418VA20_9DEIO</name>
<dbReference type="EMBL" id="QYUJ01000014">
    <property type="protein sequence ID" value="RJF72933.1"/>
    <property type="molecule type" value="Genomic_DNA"/>
</dbReference>
<organism evidence="1 2">
    <name type="scientific">Deinococcus cavernae</name>
    <dbReference type="NCBI Taxonomy" id="2320857"/>
    <lineage>
        <taxon>Bacteria</taxon>
        <taxon>Thermotogati</taxon>
        <taxon>Deinococcota</taxon>
        <taxon>Deinococci</taxon>
        <taxon>Deinococcales</taxon>
        <taxon>Deinococcaceae</taxon>
        <taxon>Deinococcus</taxon>
    </lineage>
</organism>
<accession>A0A418VA20</accession>
<dbReference type="Pfam" id="PF06042">
    <property type="entry name" value="NTP_transf_6"/>
    <property type="match status" value="1"/>
</dbReference>
<keyword evidence="2" id="KW-1185">Reference proteome</keyword>
<keyword evidence="1" id="KW-0808">Transferase</keyword>
<dbReference type="PANTHER" id="PTHR39166:SF1">
    <property type="entry name" value="BLL1166 PROTEIN"/>
    <property type="match status" value="1"/>
</dbReference>
<dbReference type="RefSeq" id="WP_119765538.1">
    <property type="nucleotide sequence ID" value="NZ_QYUJ01000014.1"/>
</dbReference>
<comment type="caution">
    <text evidence="1">The sequence shown here is derived from an EMBL/GenBank/DDBJ whole genome shotgun (WGS) entry which is preliminary data.</text>
</comment>
<dbReference type="OrthoDB" id="1901124at2"/>
<proteinExistence type="predicted"/>